<dbReference type="SUPFAM" id="SSF56112">
    <property type="entry name" value="Protein kinase-like (PK-like)"/>
    <property type="match status" value="1"/>
</dbReference>
<dbReference type="PANTHER" id="PTHR43671:SF13">
    <property type="entry name" value="SERINE_THREONINE-PROTEIN KINASE NEK2"/>
    <property type="match status" value="1"/>
</dbReference>
<keyword evidence="5" id="KW-0067">ATP-binding</keyword>
<dbReference type="InterPro" id="IPR016024">
    <property type="entry name" value="ARM-type_fold"/>
</dbReference>
<dbReference type="EMBL" id="SNRW01000736">
    <property type="protein sequence ID" value="KAA6399517.1"/>
    <property type="molecule type" value="Genomic_DNA"/>
</dbReference>
<evidence type="ECO:0000259" key="6">
    <source>
        <dbReference type="PROSITE" id="PS50011"/>
    </source>
</evidence>
<dbReference type="Gene3D" id="1.10.510.10">
    <property type="entry name" value="Transferase(Phosphotransferase) domain 1"/>
    <property type="match status" value="1"/>
</dbReference>
<dbReference type="SUPFAM" id="SSF48371">
    <property type="entry name" value="ARM repeat"/>
    <property type="match status" value="1"/>
</dbReference>
<evidence type="ECO:0000313" key="8">
    <source>
        <dbReference type="Proteomes" id="UP000324800"/>
    </source>
</evidence>
<keyword evidence="4" id="KW-0418">Kinase</keyword>
<proteinExistence type="predicted"/>
<dbReference type="Gene3D" id="1.25.10.10">
    <property type="entry name" value="Leucine-rich Repeat Variant"/>
    <property type="match status" value="1"/>
</dbReference>
<keyword evidence="3" id="KW-0547">Nucleotide-binding</keyword>
<name>A0A5J4WWU0_9EUKA</name>
<dbReference type="PROSITE" id="PS50011">
    <property type="entry name" value="PROTEIN_KINASE_DOM"/>
    <property type="match status" value="1"/>
</dbReference>
<gene>
    <name evidence="7" type="ORF">EZS28_004961</name>
</gene>
<evidence type="ECO:0000256" key="1">
    <source>
        <dbReference type="ARBA" id="ARBA00012513"/>
    </source>
</evidence>
<dbReference type="InterPro" id="IPR050660">
    <property type="entry name" value="NEK_Ser/Thr_kinase"/>
</dbReference>
<comment type="caution">
    <text evidence="7">The sequence shown here is derived from an EMBL/GenBank/DDBJ whole genome shotgun (WGS) entry which is preliminary data.</text>
</comment>
<dbReference type="InterPro" id="IPR011989">
    <property type="entry name" value="ARM-like"/>
</dbReference>
<evidence type="ECO:0000256" key="2">
    <source>
        <dbReference type="ARBA" id="ARBA00022679"/>
    </source>
</evidence>
<protein>
    <recommendedName>
        <fullName evidence="1">non-specific serine/threonine protein kinase</fullName>
        <ecNumber evidence="1">2.7.11.1</ecNumber>
    </recommendedName>
</protein>
<keyword evidence="2" id="KW-0808">Transferase</keyword>
<dbReference type="InterPro" id="IPR000719">
    <property type="entry name" value="Prot_kinase_dom"/>
</dbReference>
<sequence>MEDGTARLGDFGLAKDLSGKDYYAKAEGTKFYLASEVYMEGKMYPETDIYALGIVIFECLTGTHPFYTGNEQETIENITKGIAKTLPEWIPTQLKKLVSNMMNVDYHKRPSAEDLMRNSLIKKNITIFEEIEKEKEQIIEQENKDTVLTAPKLITLNDIKGIQSEILSLKDSNKVTQDLMMKLFNALHSVRSIEKQQDRITSEMRTINKEITDNIIHMVIQCIIEQKQIIPTEKSAAVVEQVIPSGVIVEIVDLVRRTPIDQQSSKLIEVMSEVVQNVSAQESEKLFDMGTIQAFIPAIQQNNKHQVYQILGIILFIITKGWKQSSLYSQQQQQQQQQQQSSFSSSSQSFANLPTNLQQLLLLPHPYLRTLDKSGIIQNIIDYTLLDQKVDIQNKLAASEVLNMVYAEGAKIPPEQQNQIISQLCDIAKTGEQDNQKEKQEEKDEEKIKEQINENKRYAIASISYLAVNKDNHEAIVAQDFIETSLEFFKMQSEGIKVNNSIISNLLGTLQLIYIYGTVIAKKLIRREISKEQINKLKIDELHGNEAKILESTFSYPQVMDMLMRIKRSVRNKNEEFQILLIKAGLVDILKNELQTALGKELDKEIEGKVIIIGDIVQQLVGRYIEGSRLVLETDFIDLYFNHLKTIPLNKIRHSYLSILDQLSSSIPSEQMHQLFNKGVIQIMNKMIDTTDQKVQYQSKEIIMHIVTSTVYELKEGQQHPYLKLLSDEGIVNKLIHLYREDNTDNFIEYTFGSLFKASPIPPDIGNSIVQRIKKNNDVDDLIYLAECPANHDFILSDDYEKKIFIEEEDTYKKLQIVHLILKNGSDQNQKRISIGVKKKVKKMTNDEYLNELSESCSDKLDQEQKQQIKQKAQQVAELIKQIIGHELLDTEEQDDEQGKEEKCLIQ</sequence>
<evidence type="ECO:0000313" key="7">
    <source>
        <dbReference type="EMBL" id="KAA6399517.1"/>
    </source>
</evidence>
<dbReference type="Pfam" id="PF00069">
    <property type="entry name" value="Pkinase"/>
    <property type="match status" value="1"/>
</dbReference>
<evidence type="ECO:0000256" key="3">
    <source>
        <dbReference type="ARBA" id="ARBA00022741"/>
    </source>
</evidence>
<dbReference type="EC" id="2.7.11.1" evidence="1"/>
<reference evidence="7 8" key="1">
    <citation type="submission" date="2019-03" db="EMBL/GenBank/DDBJ databases">
        <title>Single cell metagenomics reveals metabolic interactions within the superorganism composed of flagellate Streblomastix strix and complex community of Bacteroidetes bacteria on its surface.</title>
        <authorList>
            <person name="Treitli S.C."/>
            <person name="Kolisko M."/>
            <person name="Husnik F."/>
            <person name="Keeling P."/>
            <person name="Hampl V."/>
        </authorList>
    </citation>
    <scope>NUCLEOTIDE SEQUENCE [LARGE SCALE GENOMIC DNA]</scope>
    <source>
        <strain evidence="7">ST1C</strain>
    </source>
</reference>
<dbReference type="PANTHER" id="PTHR43671">
    <property type="entry name" value="SERINE/THREONINE-PROTEIN KINASE NEK"/>
    <property type="match status" value="1"/>
</dbReference>
<evidence type="ECO:0000256" key="5">
    <source>
        <dbReference type="ARBA" id="ARBA00022840"/>
    </source>
</evidence>
<feature type="domain" description="Protein kinase" evidence="6">
    <location>
        <begin position="1"/>
        <end position="121"/>
    </location>
</feature>
<dbReference type="GO" id="GO:0005524">
    <property type="term" value="F:ATP binding"/>
    <property type="evidence" value="ECO:0007669"/>
    <property type="project" value="UniProtKB-KW"/>
</dbReference>
<dbReference type="Proteomes" id="UP000324800">
    <property type="component" value="Unassembled WGS sequence"/>
</dbReference>
<accession>A0A5J4WWU0</accession>
<dbReference type="GO" id="GO:0004674">
    <property type="term" value="F:protein serine/threonine kinase activity"/>
    <property type="evidence" value="ECO:0007669"/>
    <property type="project" value="UniProtKB-EC"/>
</dbReference>
<evidence type="ECO:0000256" key="4">
    <source>
        <dbReference type="ARBA" id="ARBA00022777"/>
    </source>
</evidence>
<dbReference type="InterPro" id="IPR011009">
    <property type="entry name" value="Kinase-like_dom_sf"/>
</dbReference>
<dbReference type="AlphaFoldDB" id="A0A5J4WWU0"/>
<organism evidence="7 8">
    <name type="scientific">Streblomastix strix</name>
    <dbReference type="NCBI Taxonomy" id="222440"/>
    <lineage>
        <taxon>Eukaryota</taxon>
        <taxon>Metamonada</taxon>
        <taxon>Preaxostyla</taxon>
        <taxon>Oxymonadida</taxon>
        <taxon>Streblomastigidae</taxon>
        <taxon>Streblomastix</taxon>
    </lineage>
</organism>